<dbReference type="Proteomes" id="UP000197019">
    <property type="component" value="Chromosome"/>
</dbReference>
<evidence type="ECO:0000313" key="2">
    <source>
        <dbReference type="EMBL" id="ASF48121.1"/>
    </source>
</evidence>
<dbReference type="OrthoDB" id="7069360at2"/>
<evidence type="ECO:0000256" key="1">
    <source>
        <dbReference type="SAM" id="MobiDB-lite"/>
    </source>
</evidence>
<protein>
    <submittedName>
        <fullName evidence="2">Uncharacterized protein</fullName>
    </submittedName>
</protein>
<accession>A0A1Z4C3K2</accession>
<dbReference type="KEGG" id="mpsy:CEK71_19765"/>
<dbReference type="EMBL" id="CP022129">
    <property type="protein sequence ID" value="ASF48121.1"/>
    <property type="molecule type" value="Genomic_DNA"/>
</dbReference>
<organism evidence="2 3">
    <name type="scientific">Methylovulum psychrotolerans</name>
    <dbReference type="NCBI Taxonomy" id="1704499"/>
    <lineage>
        <taxon>Bacteria</taxon>
        <taxon>Pseudomonadati</taxon>
        <taxon>Pseudomonadota</taxon>
        <taxon>Gammaproteobacteria</taxon>
        <taxon>Methylococcales</taxon>
        <taxon>Methylococcaceae</taxon>
        <taxon>Methylovulum</taxon>
    </lineage>
</organism>
<dbReference type="AlphaFoldDB" id="A0A1Z4C3K2"/>
<keyword evidence="3" id="KW-1185">Reference proteome</keyword>
<feature type="region of interest" description="Disordered" evidence="1">
    <location>
        <begin position="123"/>
        <end position="155"/>
    </location>
</feature>
<dbReference type="RefSeq" id="WP_088620991.1">
    <property type="nucleotide sequence ID" value="NZ_CP022129.1"/>
</dbReference>
<reference evidence="2 3" key="1">
    <citation type="submission" date="2017-06" db="EMBL/GenBank/DDBJ databases">
        <title>Genome Sequencing of the methanotroph Methylovulum psychrotolerants str. HV10-M2 isolated from a high-altitude environment.</title>
        <authorList>
            <person name="Mateos-Rivera A."/>
        </authorList>
    </citation>
    <scope>NUCLEOTIDE SEQUENCE [LARGE SCALE GENOMIC DNA]</scope>
    <source>
        <strain evidence="2 3">HV10_M2</strain>
    </source>
</reference>
<sequence length="155" mass="17722">MFLTLRQAAKATGVAPTTISRAIEGRRLNGRKNENGSYEIEPSELFRVFPPVAEKLKKDALRKHETTLLKKESGQPENSGLIEKIKGLEALLLAKDETRNTLEKVISDLQEDRDKWREQATQLLLTDQRPKPEPQEEKKADQPQSSLLYKLFGRR</sequence>
<gene>
    <name evidence="2" type="ORF">CEK71_19765</name>
</gene>
<evidence type="ECO:0000313" key="3">
    <source>
        <dbReference type="Proteomes" id="UP000197019"/>
    </source>
</evidence>
<proteinExistence type="predicted"/>
<feature type="compositionally biased region" description="Basic and acidic residues" evidence="1">
    <location>
        <begin position="128"/>
        <end position="141"/>
    </location>
</feature>
<name>A0A1Z4C3K2_9GAMM</name>